<dbReference type="Proteomes" id="UP001219518">
    <property type="component" value="Unassembled WGS sequence"/>
</dbReference>
<feature type="compositionally biased region" description="Basic and acidic residues" evidence="1">
    <location>
        <begin position="46"/>
        <end position="58"/>
    </location>
</feature>
<evidence type="ECO:0000256" key="2">
    <source>
        <dbReference type="SAM" id="Phobius"/>
    </source>
</evidence>
<reference evidence="3" key="2">
    <citation type="journal article" date="2023" name="BMC Genomics">
        <title>Pest status, molecular evolution, and epigenetic factors derived from the genome assembly of Frankliniella fusca, a thysanopteran phytovirus vector.</title>
        <authorList>
            <person name="Catto M.A."/>
            <person name="Labadie P.E."/>
            <person name="Jacobson A.L."/>
            <person name="Kennedy G.G."/>
            <person name="Srinivasan R."/>
            <person name="Hunt B.G."/>
        </authorList>
    </citation>
    <scope>NUCLEOTIDE SEQUENCE</scope>
    <source>
        <strain evidence="3">PL_HMW_Pooled</strain>
    </source>
</reference>
<keyword evidence="2" id="KW-0472">Membrane</keyword>
<dbReference type="AlphaFoldDB" id="A0AAE1HQ28"/>
<accession>A0AAE1HQ28</accession>
<feature type="region of interest" description="Disordered" evidence="1">
    <location>
        <begin position="29"/>
        <end position="60"/>
    </location>
</feature>
<sequence>MAFISSAVTVSSVWKRSLRAAGSATWKPFLEKRPRSGPASSQTKAAGEEAASRSEKSQRWWAVPGSGPRIWHVKKKTSIVVTWMRVVGMGVSLGERGHRKLSGPSWVPLVDMIRKRMMQPQRLSDMQPARARSKKSSIVHILKILFLGLGNFLGRVSVAGLAILTGLGAVVGLVTVTFTVTVLVTVTRLLTVAVFVTVSRVLVTISKAFATVVKSSPSSAAGLADRVRPNRFGFPPCYPTGYPPCYPSGYPGGAPHRVPVAAQRSLVLVVGGPDDDAGVVVKAPVLLPHLGVDGPQEVVAHGVHGAREHQVLPDHDAQLVGKLQPGNIFAKLIKIVKVADDARVGTELGQDVRGDPVGALSEHGDAVDPEVEAMPHVCPVLWVV</sequence>
<gene>
    <name evidence="3" type="ORF">KUF71_013626</name>
</gene>
<name>A0AAE1HQ28_9NEOP</name>
<organism evidence="3 4">
    <name type="scientific">Frankliniella fusca</name>
    <dbReference type="NCBI Taxonomy" id="407009"/>
    <lineage>
        <taxon>Eukaryota</taxon>
        <taxon>Metazoa</taxon>
        <taxon>Ecdysozoa</taxon>
        <taxon>Arthropoda</taxon>
        <taxon>Hexapoda</taxon>
        <taxon>Insecta</taxon>
        <taxon>Pterygota</taxon>
        <taxon>Neoptera</taxon>
        <taxon>Paraneoptera</taxon>
        <taxon>Thysanoptera</taxon>
        <taxon>Terebrantia</taxon>
        <taxon>Thripoidea</taxon>
        <taxon>Thripidae</taxon>
        <taxon>Frankliniella</taxon>
    </lineage>
</organism>
<reference evidence="3" key="1">
    <citation type="submission" date="2021-07" db="EMBL/GenBank/DDBJ databases">
        <authorList>
            <person name="Catto M.A."/>
            <person name="Jacobson A."/>
            <person name="Kennedy G."/>
            <person name="Labadie P."/>
            <person name="Hunt B.G."/>
            <person name="Srinivasan R."/>
        </authorList>
    </citation>
    <scope>NUCLEOTIDE SEQUENCE</scope>
    <source>
        <strain evidence="3">PL_HMW_Pooled</strain>
        <tissue evidence="3">Head</tissue>
    </source>
</reference>
<dbReference type="EMBL" id="JAHWGI010001227">
    <property type="protein sequence ID" value="KAK3925419.1"/>
    <property type="molecule type" value="Genomic_DNA"/>
</dbReference>
<proteinExistence type="predicted"/>
<evidence type="ECO:0000256" key="1">
    <source>
        <dbReference type="SAM" id="MobiDB-lite"/>
    </source>
</evidence>
<comment type="caution">
    <text evidence="3">The sequence shown here is derived from an EMBL/GenBank/DDBJ whole genome shotgun (WGS) entry which is preliminary data.</text>
</comment>
<keyword evidence="4" id="KW-1185">Reference proteome</keyword>
<evidence type="ECO:0000313" key="4">
    <source>
        <dbReference type="Proteomes" id="UP001219518"/>
    </source>
</evidence>
<keyword evidence="2" id="KW-0812">Transmembrane</keyword>
<feature type="transmembrane region" description="Helical" evidence="2">
    <location>
        <begin position="170"/>
        <end position="198"/>
    </location>
</feature>
<protein>
    <submittedName>
        <fullName evidence="3">Omega-amidase NIT2</fullName>
    </submittedName>
</protein>
<evidence type="ECO:0000313" key="3">
    <source>
        <dbReference type="EMBL" id="KAK3925419.1"/>
    </source>
</evidence>
<keyword evidence="2" id="KW-1133">Transmembrane helix</keyword>
<feature type="transmembrane region" description="Helical" evidence="2">
    <location>
        <begin position="141"/>
        <end position="164"/>
    </location>
</feature>